<dbReference type="OrthoDB" id="1910986at2759"/>
<name>A0A200RC41_MACCD</name>
<evidence type="ECO:0000313" key="2">
    <source>
        <dbReference type="Proteomes" id="UP000195402"/>
    </source>
</evidence>
<reference evidence="1 2" key="1">
    <citation type="journal article" date="2017" name="Mol. Plant">
        <title>The Genome of Medicinal Plant Macleaya cordata Provides New Insights into Benzylisoquinoline Alkaloids Metabolism.</title>
        <authorList>
            <person name="Liu X."/>
            <person name="Liu Y."/>
            <person name="Huang P."/>
            <person name="Ma Y."/>
            <person name="Qing Z."/>
            <person name="Tang Q."/>
            <person name="Cao H."/>
            <person name="Cheng P."/>
            <person name="Zheng Y."/>
            <person name="Yuan Z."/>
            <person name="Zhou Y."/>
            <person name="Liu J."/>
            <person name="Tang Z."/>
            <person name="Zhuo Y."/>
            <person name="Zhang Y."/>
            <person name="Yu L."/>
            <person name="Huang J."/>
            <person name="Yang P."/>
            <person name="Peng Q."/>
            <person name="Zhang J."/>
            <person name="Jiang W."/>
            <person name="Zhang Z."/>
            <person name="Lin K."/>
            <person name="Ro D.K."/>
            <person name="Chen X."/>
            <person name="Xiong X."/>
            <person name="Shang Y."/>
            <person name="Huang S."/>
            <person name="Zeng J."/>
        </authorList>
    </citation>
    <scope>NUCLEOTIDE SEQUENCE [LARGE SCALE GENOMIC DNA]</scope>
    <source>
        <strain evidence="2">cv. BLH2017</strain>
        <tissue evidence="1">Root</tissue>
    </source>
</reference>
<dbReference type="AlphaFoldDB" id="A0A200RC41"/>
<sequence>MEIEELMEGSRYVVKIRWRRGCCFGVTGHVQRVIEECSEVTMTSILLNDNNPDQMLTTAFVKVKEDMKMTEEELHHLLMNAAARFGLLS</sequence>
<dbReference type="Proteomes" id="UP000195402">
    <property type="component" value="Unassembled WGS sequence"/>
</dbReference>
<comment type="caution">
    <text evidence="1">The sequence shown here is derived from an EMBL/GenBank/DDBJ whole genome shotgun (WGS) entry which is preliminary data.</text>
</comment>
<dbReference type="EMBL" id="MVGT01000143">
    <property type="protein sequence ID" value="OVA20287.1"/>
    <property type="molecule type" value="Genomic_DNA"/>
</dbReference>
<gene>
    <name evidence="1" type="ORF">BVC80_157g88</name>
</gene>
<accession>A0A200RC41</accession>
<protein>
    <submittedName>
        <fullName evidence="1">Uncharacterized protein</fullName>
    </submittedName>
</protein>
<organism evidence="1 2">
    <name type="scientific">Macleaya cordata</name>
    <name type="common">Five-seeded plume-poppy</name>
    <name type="synonym">Bocconia cordata</name>
    <dbReference type="NCBI Taxonomy" id="56857"/>
    <lineage>
        <taxon>Eukaryota</taxon>
        <taxon>Viridiplantae</taxon>
        <taxon>Streptophyta</taxon>
        <taxon>Embryophyta</taxon>
        <taxon>Tracheophyta</taxon>
        <taxon>Spermatophyta</taxon>
        <taxon>Magnoliopsida</taxon>
        <taxon>Ranunculales</taxon>
        <taxon>Papaveraceae</taxon>
        <taxon>Papaveroideae</taxon>
        <taxon>Macleaya</taxon>
    </lineage>
</organism>
<evidence type="ECO:0000313" key="1">
    <source>
        <dbReference type="EMBL" id="OVA20287.1"/>
    </source>
</evidence>
<keyword evidence="2" id="KW-1185">Reference proteome</keyword>
<proteinExistence type="predicted"/>
<dbReference type="InParanoid" id="A0A200RC41"/>